<evidence type="ECO:0000313" key="2">
    <source>
        <dbReference type="Proteomes" id="UP000190322"/>
    </source>
</evidence>
<evidence type="ECO:0000313" key="1">
    <source>
        <dbReference type="EMBL" id="OOR84242.1"/>
    </source>
</evidence>
<gene>
    <name evidence="1" type="ORF">B0180_04760</name>
</gene>
<dbReference type="Proteomes" id="UP000190322">
    <property type="component" value="Unassembled WGS sequence"/>
</dbReference>
<sequence length="75" mass="8401">MLQTVSGFENCLPSKLIAPKIKVEPVGGCSLNFAIDVKKACNFVKVFVLSKRLTVERVCAQMRMYNKTRMPHDLG</sequence>
<name>A0A1S9ZKV6_9GAMM</name>
<organism evidence="1 2">
    <name type="scientific">Moraxella canis</name>
    <dbReference type="NCBI Taxonomy" id="90239"/>
    <lineage>
        <taxon>Bacteria</taxon>
        <taxon>Pseudomonadati</taxon>
        <taxon>Pseudomonadota</taxon>
        <taxon>Gammaproteobacteria</taxon>
        <taxon>Moraxellales</taxon>
        <taxon>Moraxellaceae</taxon>
        <taxon>Moraxella</taxon>
    </lineage>
</organism>
<accession>A0A1S9ZKV6</accession>
<comment type="caution">
    <text evidence="1">The sequence shown here is derived from an EMBL/GenBank/DDBJ whole genome shotgun (WGS) entry which is preliminary data.</text>
</comment>
<protein>
    <submittedName>
        <fullName evidence="1">Uncharacterized protein</fullName>
    </submittedName>
</protein>
<dbReference type="EMBL" id="MUXT01000005">
    <property type="protein sequence ID" value="OOR84242.1"/>
    <property type="molecule type" value="Genomic_DNA"/>
</dbReference>
<dbReference type="AlphaFoldDB" id="A0A1S9ZKV6"/>
<proteinExistence type="predicted"/>
<reference evidence="1 2" key="1">
    <citation type="submission" date="2017-02" db="EMBL/GenBank/DDBJ databases">
        <title>Draft genome sequence of Moraxella canis CCUG 8415A type strain.</title>
        <authorList>
            <person name="Engstrom-Jakobsson H."/>
            <person name="Salva-Serra F."/>
            <person name="Thorell K."/>
            <person name="Gonzales-Siles L."/>
            <person name="Karlsson R."/>
            <person name="Boulund F."/>
            <person name="Engstrand L."/>
            <person name="Moore E."/>
        </authorList>
    </citation>
    <scope>NUCLEOTIDE SEQUENCE [LARGE SCALE GENOMIC DNA]</scope>
    <source>
        <strain evidence="1 2">CCUG 8415A</strain>
    </source>
</reference>